<keyword evidence="1" id="KW-1003">Cell membrane</keyword>
<dbReference type="AlphaFoldDB" id="A0A4S3B2N7"/>
<evidence type="ECO:0000256" key="3">
    <source>
        <dbReference type="ARBA" id="ARBA00023136"/>
    </source>
</evidence>
<keyword evidence="5" id="KW-0449">Lipoprotein</keyword>
<keyword evidence="2" id="KW-0732">Signal</keyword>
<name>A0A4S3B2N7_9ENTE</name>
<dbReference type="PANTHER" id="PTHR43649">
    <property type="entry name" value="ARABINOSE-BINDING PROTEIN-RELATED"/>
    <property type="match status" value="1"/>
</dbReference>
<dbReference type="SUPFAM" id="SSF53850">
    <property type="entry name" value="Periplasmic binding protein-like II"/>
    <property type="match status" value="1"/>
</dbReference>
<evidence type="ECO:0000256" key="5">
    <source>
        <dbReference type="ARBA" id="ARBA00023288"/>
    </source>
</evidence>
<comment type="caution">
    <text evidence="6">The sequence shown here is derived from an EMBL/GenBank/DDBJ whole genome shotgun (WGS) entry which is preliminary data.</text>
</comment>
<gene>
    <name evidence="6" type="ORF">ESZ54_09730</name>
</gene>
<dbReference type="PROSITE" id="PS51257">
    <property type="entry name" value="PROKAR_LIPOPROTEIN"/>
    <property type="match status" value="1"/>
</dbReference>
<dbReference type="RefSeq" id="WP_136137488.1">
    <property type="nucleotide sequence ID" value="NZ_SDGV01000022.1"/>
</dbReference>
<reference evidence="6 7" key="1">
    <citation type="submission" date="2019-01" db="EMBL/GenBank/DDBJ databases">
        <title>Vagococcus silagei sp. nov. isolated from brewer's grain.</title>
        <authorList>
            <person name="Guu J.-R."/>
        </authorList>
    </citation>
    <scope>NUCLEOTIDE SEQUENCE [LARGE SCALE GENOMIC DNA]</scope>
    <source>
        <strain evidence="6 7">2B-2</strain>
    </source>
</reference>
<dbReference type="PANTHER" id="PTHR43649:SF33">
    <property type="entry name" value="POLYGALACTURONAN_RHAMNOGALACTURONAN-BINDING PROTEIN YTCQ"/>
    <property type="match status" value="1"/>
</dbReference>
<sequence length="745" mass="84914">MKKFEWLMLSFLSIILIFGTGCSSKKEDKIDKKNDEKTEKVSVFKESEIELPKDAGHVLDILPNNNGQLMIVMKTKDEKTIKTMTSENNGKSWEDQVDIGTQLTGTQKEYADVRLAEDGRGLIRTVIADGPDESNLRQEIFELTKDKKIEKLSNEINTMITEQKIQTLFWVDEKQAVGLGEKGSFLFDMTSGNAQQILSEKELVLSFEQYKNNLYFLTLNGFKKINLENAKVESLSKAFTEANKIVLKEKNIENIVFAFDGKDDQSLLLSLTDDIVKVSDKGQQKFMEKRATQLSNPKNKLLNVIPGGKKNILAFLETPDGNKLFNYNPEGQKEVKNTEANTLKIYALTENELRQNEAVRVASNDYENKHTDIKVSLEIGVEDGVTFNDALKKLNTQLASGDGPDILLLDGVRAQNYIDQNLLLDLAEIIKEQQSDKIFTNVLSAYKQGDKYYGLPMTFAGMSAYGDSDLAKHTNSLKELTDYLVKLSQKSKTPVFENYNFDNMMLVFYRIYYSNVKQEWTKQDVTDFYTSIKRLYDLVYMKNIKEWDLSESTTLVVGRGVLYNVALGEVQTAFDYVDNYFVIEETEISKKIDKSFSESILKDNKMQYYIPQNILAISSKSDKQDQAYEFLKNALSEDVQSQLSISGIPVSKQSFKQMIKEQSFPEVKKIQLDSGKKKEVQFEGISETTINQWTEKFEGLNKPSSFDDTIFSILMENIDEVVSGKMSPKSASKKAYRKIELYMAE</sequence>
<dbReference type="InterPro" id="IPR050490">
    <property type="entry name" value="Bact_solute-bd_prot1"/>
</dbReference>
<evidence type="ECO:0000256" key="4">
    <source>
        <dbReference type="ARBA" id="ARBA00023139"/>
    </source>
</evidence>
<keyword evidence="7" id="KW-1185">Reference proteome</keyword>
<protein>
    <submittedName>
        <fullName evidence="6">Extracellular solute-binding protein</fullName>
    </submittedName>
</protein>
<dbReference type="EMBL" id="SDGV01000022">
    <property type="protein sequence ID" value="THB60497.1"/>
    <property type="molecule type" value="Genomic_DNA"/>
</dbReference>
<evidence type="ECO:0000313" key="6">
    <source>
        <dbReference type="EMBL" id="THB60497.1"/>
    </source>
</evidence>
<dbReference type="InterPro" id="IPR006059">
    <property type="entry name" value="SBP"/>
</dbReference>
<dbReference type="Proteomes" id="UP000310506">
    <property type="component" value="Unassembled WGS sequence"/>
</dbReference>
<dbReference type="OrthoDB" id="2200626at2"/>
<accession>A0A4S3B2N7</accession>
<keyword evidence="4" id="KW-0564">Palmitate</keyword>
<keyword evidence="3" id="KW-0472">Membrane</keyword>
<dbReference type="Pfam" id="PF01547">
    <property type="entry name" value="SBP_bac_1"/>
    <property type="match status" value="1"/>
</dbReference>
<organism evidence="6 7">
    <name type="scientific">Vagococcus silagei</name>
    <dbReference type="NCBI Taxonomy" id="2508885"/>
    <lineage>
        <taxon>Bacteria</taxon>
        <taxon>Bacillati</taxon>
        <taxon>Bacillota</taxon>
        <taxon>Bacilli</taxon>
        <taxon>Lactobacillales</taxon>
        <taxon>Enterococcaceae</taxon>
        <taxon>Vagococcus</taxon>
    </lineage>
</organism>
<proteinExistence type="predicted"/>
<evidence type="ECO:0000256" key="1">
    <source>
        <dbReference type="ARBA" id="ARBA00022475"/>
    </source>
</evidence>
<evidence type="ECO:0000313" key="7">
    <source>
        <dbReference type="Proteomes" id="UP000310506"/>
    </source>
</evidence>
<dbReference type="Gene3D" id="3.40.190.10">
    <property type="entry name" value="Periplasmic binding protein-like II"/>
    <property type="match status" value="1"/>
</dbReference>
<evidence type="ECO:0000256" key="2">
    <source>
        <dbReference type="ARBA" id="ARBA00022729"/>
    </source>
</evidence>